<evidence type="ECO:0000313" key="2">
    <source>
        <dbReference type="Proteomes" id="UP000285839"/>
    </source>
</evidence>
<dbReference type="AlphaFoldDB" id="A0A412EUL0"/>
<proteinExistence type="predicted"/>
<organism evidence="1 2">
    <name type="scientific">Blautia obeum</name>
    <dbReference type="NCBI Taxonomy" id="40520"/>
    <lineage>
        <taxon>Bacteria</taxon>
        <taxon>Bacillati</taxon>
        <taxon>Bacillota</taxon>
        <taxon>Clostridia</taxon>
        <taxon>Lachnospirales</taxon>
        <taxon>Lachnospiraceae</taxon>
        <taxon>Blautia</taxon>
    </lineage>
</organism>
<reference evidence="1 2" key="1">
    <citation type="submission" date="2018-08" db="EMBL/GenBank/DDBJ databases">
        <title>A genome reference for cultivated species of the human gut microbiota.</title>
        <authorList>
            <person name="Zou Y."/>
            <person name="Xue W."/>
            <person name="Luo G."/>
        </authorList>
    </citation>
    <scope>NUCLEOTIDE SEQUENCE [LARGE SCALE GENOMIC DNA]</scope>
    <source>
        <strain evidence="1 2">AF25-21</strain>
    </source>
</reference>
<comment type="caution">
    <text evidence="1">The sequence shown here is derived from an EMBL/GenBank/DDBJ whole genome shotgun (WGS) entry which is preliminary data.</text>
</comment>
<accession>A0A412EUL0</accession>
<sequence length="96" mass="11081">MRKSALVTDTPKNCYDCPFGTEYCGDSEYEGCCELAECLDSDMRLITEEHYDYESESRPDWCPLKPLPEKSTTENDMTDYQRGMVDGRNQCIDEIV</sequence>
<protein>
    <submittedName>
        <fullName evidence="1">Uncharacterized protein</fullName>
    </submittedName>
</protein>
<gene>
    <name evidence="1" type="ORF">DWY46_05300</name>
</gene>
<dbReference type="Proteomes" id="UP000285839">
    <property type="component" value="Unassembled WGS sequence"/>
</dbReference>
<name>A0A412EUL0_9FIRM</name>
<dbReference type="EMBL" id="QRUH01000002">
    <property type="protein sequence ID" value="RGR50799.1"/>
    <property type="molecule type" value="Genomic_DNA"/>
</dbReference>
<dbReference type="RefSeq" id="WP_118031284.1">
    <property type="nucleotide sequence ID" value="NZ_QRUH01000002.1"/>
</dbReference>
<evidence type="ECO:0000313" key="1">
    <source>
        <dbReference type="EMBL" id="RGR50799.1"/>
    </source>
</evidence>